<organism evidence="3 4">
    <name type="scientific">Sneathiella marina</name>
    <dbReference type="NCBI Taxonomy" id="2950108"/>
    <lineage>
        <taxon>Bacteria</taxon>
        <taxon>Pseudomonadati</taxon>
        <taxon>Pseudomonadota</taxon>
        <taxon>Alphaproteobacteria</taxon>
        <taxon>Sneathiellales</taxon>
        <taxon>Sneathiellaceae</taxon>
        <taxon>Sneathiella</taxon>
    </lineage>
</organism>
<name>A0ABY4W7P4_9PROT</name>
<dbReference type="InterPro" id="IPR019949">
    <property type="entry name" value="CmoO-like"/>
</dbReference>
<dbReference type="InterPro" id="IPR050766">
    <property type="entry name" value="Bact_Lucif_Oxidored"/>
</dbReference>
<reference evidence="3" key="1">
    <citation type="submission" date="2022-06" db="EMBL/GenBank/DDBJ databases">
        <title>Sneathiella actinostolidae sp. nov., isolated from a sea anemonein the Western Pacific Ocean.</title>
        <authorList>
            <person name="Wei M.J."/>
        </authorList>
    </citation>
    <scope>NUCLEOTIDE SEQUENCE</scope>
    <source>
        <strain evidence="3">PHK-P5</strain>
    </source>
</reference>
<protein>
    <submittedName>
        <fullName evidence="3">LLM class flavin-dependent oxidoreductase</fullName>
    </submittedName>
</protein>
<dbReference type="RefSeq" id="WP_251936992.1">
    <property type="nucleotide sequence ID" value="NZ_CP098747.1"/>
</dbReference>
<evidence type="ECO:0000313" key="4">
    <source>
        <dbReference type="Proteomes" id="UP001056291"/>
    </source>
</evidence>
<dbReference type="Gene3D" id="3.20.20.30">
    <property type="entry name" value="Luciferase-like domain"/>
    <property type="match status" value="1"/>
</dbReference>
<accession>A0ABY4W7P4</accession>
<dbReference type="SUPFAM" id="SSF51679">
    <property type="entry name" value="Bacterial luciferase-like"/>
    <property type="match status" value="1"/>
</dbReference>
<sequence>MTRLSVLDLAPITQGSDAAQSFRNSVEIAQLAEKKGFYRYWLAEHHNIPGIASAATSVLLAHVGAHTNSIRLGSGGVMLPNHAPLVIAEQFGTLASLYPDRIDLGLGRAPGTDGLTAHALRRSMTSDVDSFPADIQELQQYFADPEPGQRLKAVPGAGLHIPLYILGSSLYGAQLAAYLGLPYAFASHFAPTHLQEALHIYRRDFRPSAQLSEPYVIAAMNLQAADTKEEADYISTSLMQGVIKLATGNPVQLPPPVKGFGDQLGPQEQAVISRFMTYTALGDPEDIRRDLVKFKNETAADEIILTAQIFDHAARLRAFEIASEAADSLL</sequence>
<dbReference type="NCBIfam" id="TIGR03558">
    <property type="entry name" value="oxido_grp_1"/>
    <property type="match status" value="1"/>
</dbReference>
<evidence type="ECO:0000259" key="2">
    <source>
        <dbReference type="Pfam" id="PF00296"/>
    </source>
</evidence>
<dbReference type="InterPro" id="IPR036661">
    <property type="entry name" value="Luciferase-like_sf"/>
</dbReference>
<gene>
    <name evidence="3" type="ORF">NBZ79_07500</name>
</gene>
<dbReference type="EMBL" id="CP098747">
    <property type="protein sequence ID" value="USG62819.1"/>
    <property type="molecule type" value="Genomic_DNA"/>
</dbReference>
<proteinExistence type="predicted"/>
<dbReference type="Pfam" id="PF00296">
    <property type="entry name" value="Bac_luciferase"/>
    <property type="match status" value="1"/>
</dbReference>
<comment type="similarity">
    <text evidence="1">To bacterial alkanal monooxygenase alpha and beta chains.</text>
</comment>
<dbReference type="CDD" id="cd00347">
    <property type="entry name" value="Flavin_utilizing_monoxygenases"/>
    <property type="match status" value="1"/>
</dbReference>
<evidence type="ECO:0000313" key="3">
    <source>
        <dbReference type="EMBL" id="USG62819.1"/>
    </source>
</evidence>
<dbReference type="InterPro" id="IPR011251">
    <property type="entry name" value="Luciferase-like_dom"/>
</dbReference>
<dbReference type="PANTHER" id="PTHR30137:SF6">
    <property type="entry name" value="LUCIFERASE-LIKE MONOOXYGENASE"/>
    <property type="match status" value="1"/>
</dbReference>
<dbReference type="Proteomes" id="UP001056291">
    <property type="component" value="Chromosome"/>
</dbReference>
<dbReference type="PANTHER" id="PTHR30137">
    <property type="entry name" value="LUCIFERASE-LIKE MONOOXYGENASE"/>
    <property type="match status" value="1"/>
</dbReference>
<keyword evidence="4" id="KW-1185">Reference proteome</keyword>
<evidence type="ECO:0000256" key="1">
    <source>
        <dbReference type="ARBA" id="ARBA00007789"/>
    </source>
</evidence>
<feature type="domain" description="Luciferase-like" evidence="2">
    <location>
        <begin position="3"/>
        <end position="288"/>
    </location>
</feature>